<feature type="transmembrane region" description="Helical" evidence="6">
    <location>
        <begin position="738"/>
        <end position="757"/>
    </location>
</feature>
<feature type="transmembrane region" description="Helical" evidence="6">
    <location>
        <begin position="362"/>
        <end position="381"/>
    </location>
</feature>
<comment type="subcellular location">
    <subcellularLocation>
        <location evidence="1">Cell membrane</location>
        <topology evidence="1">Multi-pass membrane protein</topology>
    </subcellularLocation>
</comment>
<accession>C6BXP0</accession>
<feature type="transmembrane region" description="Helical" evidence="6">
    <location>
        <begin position="431"/>
        <end position="449"/>
    </location>
</feature>
<sequence length="796" mass="86489">MFFNKLNTPAAENRRHQTKSALFLILFILLFVIPLLSVSFSEDISAMLPSGENGNIKRDFALLQKAPLAGKILISISSNSLDEDKIGAVAQSMAAKMNTPLLEDSNSLETTPQQIMDYLLKQAPNLTTQNDLKKLQKLTGEAAIDRSLSDAKRRLMSPAGIGMRGIIAADPLNLRTIYLPKIASMQNLPRTKRIGNRYFVAGKNGLLLIAKTNVSMTDSKNGILLLERFKEIKKAALTENNLKQSDIYIEMLSGHCYTTANASVIKKDILTVSIISIGALILLFFFGFRSKGALSVFLAPGVAIMAGLGFCAFFYNDMSAIVIGFGAVLMGISIDFAVHTYFSLAENPEDKAAAMRKISKPVLFGAATSCASFAALYVSGIPGIKQLSIFSVAGIIAACAYALLFVPRFCNSFPEAGKSKSIFQINGNKKLILWSTGIIFAISIAGALSNNFDTELKNLGYISKELSHAEKHFQNNWSQMHAQSMLFATGKDMETALQTNEKAWADINKNLVNIKAVSIAETLPSLATIAENRNRWASFWDGRKEDTEQTVLESGKKLGFASGAFTPAMDLLAAPAPALSAEIYRTGPLSFIYDLLVPPSNDGQEKLVMTLLPDNKQVDGYYSAQKEMELGVRLVSQSRFKANLEQEMKLDIIKFISCSGIMVALLILGLFRNLRRAILALFPAIFGVTVTFGLLGVLQIPLNIFHIVALPLVIGLGADYGIFMVFQEIKTPSAWTIKAVKISGLTTLAGFGVLVFAKHPSLNSLGATVSIGITAALCCAIFILPQLLRLSEDKHA</sequence>
<feature type="transmembrane region" description="Helical" evidence="6">
    <location>
        <begin position="769"/>
        <end position="788"/>
    </location>
</feature>
<feature type="transmembrane region" description="Helical" evidence="6">
    <location>
        <begin position="678"/>
        <end position="698"/>
    </location>
</feature>
<reference evidence="8 9" key="1">
    <citation type="submission" date="2009-06" db="EMBL/GenBank/DDBJ databases">
        <title>Complete sequence of Desulfovibrio salexigens DSM 2638.</title>
        <authorList>
            <consortium name="US DOE Joint Genome Institute"/>
            <person name="Lucas S."/>
            <person name="Copeland A."/>
            <person name="Lapidus A."/>
            <person name="Glavina del Rio T."/>
            <person name="Tice H."/>
            <person name="Bruce D."/>
            <person name="Goodwin L."/>
            <person name="Pitluck S."/>
            <person name="Munk A.C."/>
            <person name="Brettin T."/>
            <person name="Detter J.C."/>
            <person name="Han C."/>
            <person name="Tapia R."/>
            <person name="Larimer F."/>
            <person name="Land M."/>
            <person name="Hauser L."/>
            <person name="Kyrpides N."/>
            <person name="Anderson I."/>
            <person name="Wall J.D."/>
            <person name="Arkin A.P."/>
            <person name="Dehal P."/>
            <person name="Chivian D."/>
            <person name="Giles B."/>
            <person name="Hazen T.C."/>
        </authorList>
    </citation>
    <scope>NUCLEOTIDE SEQUENCE [LARGE SCALE GENOMIC DNA]</scope>
    <source>
        <strain evidence="9">ATCC 14822 / DSM 2638 / NCIMB 8403 / VKM B-1763</strain>
    </source>
</reference>
<keyword evidence="2" id="KW-1003">Cell membrane</keyword>
<feature type="transmembrane region" description="Helical" evidence="6">
    <location>
        <begin position="295"/>
        <end position="315"/>
    </location>
</feature>
<protein>
    <submittedName>
        <fullName evidence="8">Exporter</fullName>
    </submittedName>
</protein>
<dbReference type="PROSITE" id="PS50156">
    <property type="entry name" value="SSD"/>
    <property type="match status" value="1"/>
</dbReference>
<dbReference type="AlphaFoldDB" id="C6BXP0"/>
<feature type="transmembrane region" description="Helical" evidence="6">
    <location>
        <begin position="269"/>
        <end position="288"/>
    </location>
</feature>
<dbReference type="STRING" id="526222.Desal_0531"/>
<feature type="transmembrane region" description="Helical" evidence="6">
    <location>
        <begin position="21"/>
        <end position="40"/>
    </location>
</feature>
<evidence type="ECO:0000259" key="7">
    <source>
        <dbReference type="PROSITE" id="PS50156"/>
    </source>
</evidence>
<dbReference type="KEGG" id="dsa:Desal_0531"/>
<feature type="domain" description="SSD" evidence="7">
    <location>
        <begin position="293"/>
        <end position="407"/>
    </location>
</feature>
<evidence type="ECO:0000256" key="3">
    <source>
        <dbReference type="ARBA" id="ARBA00022692"/>
    </source>
</evidence>
<keyword evidence="4 6" id="KW-1133">Transmembrane helix</keyword>
<dbReference type="RefSeq" id="WP_015850417.1">
    <property type="nucleotide sequence ID" value="NC_012881.1"/>
</dbReference>
<evidence type="ECO:0000256" key="2">
    <source>
        <dbReference type="ARBA" id="ARBA00022475"/>
    </source>
</evidence>
<dbReference type="InterPro" id="IPR050545">
    <property type="entry name" value="Mycobact_MmpL"/>
</dbReference>
<evidence type="ECO:0000313" key="9">
    <source>
        <dbReference type="Proteomes" id="UP000002601"/>
    </source>
</evidence>
<keyword evidence="3 6" id="KW-0812">Transmembrane</keyword>
<dbReference type="Pfam" id="PF03176">
    <property type="entry name" value="MMPL"/>
    <property type="match status" value="1"/>
</dbReference>
<dbReference type="GO" id="GO:0005886">
    <property type="term" value="C:plasma membrane"/>
    <property type="evidence" value="ECO:0007669"/>
    <property type="project" value="UniProtKB-SubCell"/>
</dbReference>
<dbReference type="HOGENOM" id="CLU_003055_1_0_7"/>
<keyword evidence="5 6" id="KW-0472">Membrane</keyword>
<dbReference type="OrthoDB" id="9780358at2"/>
<keyword evidence="9" id="KW-1185">Reference proteome</keyword>
<dbReference type="SUPFAM" id="SSF82866">
    <property type="entry name" value="Multidrug efflux transporter AcrB transmembrane domain"/>
    <property type="match status" value="2"/>
</dbReference>
<evidence type="ECO:0000256" key="6">
    <source>
        <dbReference type="SAM" id="Phobius"/>
    </source>
</evidence>
<organism evidence="8 9">
    <name type="scientific">Maridesulfovibrio salexigens (strain ATCC 14822 / DSM 2638 / NCIMB 8403 / VKM B-1763)</name>
    <name type="common">Desulfovibrio salexigens</name>
    <dbReference type="NCBI Taxonomy" id="526222"/>
    <lineage>
        <taxon>Bacteria</taxon>
        <taxon>Pseudomonadati</taxon>
        <taxon>Thermodesulfobacteriota</taxon>
        <taxon>Desulfovibrionia</taxon>
        <taxon>Desulfovibrionales</taxon>
        <taxon>Desulfovibrionaceae</taxon>
        <taxon>Maridesulfovibrio</taxon>
    </lineage>
</organism>
<feature type="transmembrane region" description="Helical" evidence="6">
    <location>
        <begin position="704"/>
        <end position="726"/>
    </location>
</feature>
<gene>
    <name evidence="8" type="ordered locus">Desal_0531</name>
</gene>
<dbReference type="PANTHER" id="PTHR33406">
    <property type="entry name" value="MEMBRANE PROTEIN MJ1562-RELATED"/>
    <property type="match status" value="1"/>
</dbReference>
<dbReference type="EMBL" id="CP001649">
    <property type="protein sequence ID" value="ACS78598.1"/>
    <property type="molecule type" value="Genomic_DNA"/>
</dbReference>
<evidence type="ECO:0000256" key="4">
    <source>
        <dbReference type="ARBA" id="ARBA00022989"/>
    </source>
</evidence>
<dbReference type="InterPro" id="IPR000731">
    <property type="entry name" value="SSD"/>
</dbReference>
<dbReference type="eggNOG" id="COG4258">
    <property type="taxonomic scope" value="Bacteria"/>
</dbReference>
<dbReference type="Gene3D" id="1.20.1640.10">
    <property type="entry name" value="Multidrug efflux transporter AcrB transmembrane domain"/>
    <property type="match status" value="2"/>
</dbReference>
<feature type="transmembrane region" description="Helical" evidence="6">
    <location>
        <begin position="387"/>
        <end position="410"/>
    </location>
</feature>
<dbReference type="Proteomes" id="UP000002601">
    <property type="component" value="Chromosome"/>
</dbReference>
<dbReference type="InterPro" id="IPR004869">
    <property type="entry name" value="MMPL_dom"/>
</dbReference>
<evidence type="ECO:0000313" key="8">
    <source>
        <dbReference type="EMBL" id="ACS78598.1"/>
    </source>
</evidence>
<evidence type="ECO:0000256" key="5">
    <source>
        <dbReference type="ARBA" id="ARBA00023136"/>
    </source>
</evidence>
<dbReference type="PANTHER" id="PTHR33406:SF13">
    <property type="entry name" value="MEMBRANE PROTEIN YDFJ"/>
    <property type="match status" value="1"/>
</dbReference>
<feature type="transmembrane region" description="Helical" evidence="6">
    <location>
        <begin position="652"/>
        <end position="671"/>
    </location>
</feature>
<proteinExistence type="predicted"/>
<name>C6BXP0_MARSD</name>
<feature type="transmembrane region" description="Helical" evidence="6">
    <location>
        <begin position="321"/>
        <end position="342"/>
    </location>
</feature>
<evidence type="ECO:0000256" key="1">
    <source>
        <dbReference type="ARBA" id="ARBA00004651"/>
    </source>
</evidence>